<proteinExistence type="inferred from homology"/>
<dbReference type="GO" id="GO:0006310">
    <property type="term" value="P:DNA recombination"/>
    <property type="evidence" value="ECO:0007669"/>
    <property type="project" value="InterPro"/>
</dbReference>
<dbReference type="InterPro" id="IPR041445">
    <property type="entry name" value="AAA_lid_4"/>
</dbReference>
<gene>
    <name evidence="7" type="ORF">MGWOODY_Mmi2610</name>
</gene>
<dbReference type="GO" id="GO:0006281">
    <property type="term" value="P:DNA repair"/>
    <property type="evidence" value="ECO:0007669"/>
    <property type="project" value="InterPro"/>
</dbReference>
<evidence type="ECO:0000256" key="2">
    <source>
        <dbReference type="ARBA" id="ARBA00022840"/>
    </source>
</evidence>
<reference evidence="7" key="1">
    <citation type="submission" date="2015-10" db="EMBL/GenBank/DDBJ databases">
        <authorList>
            <person name="Gilbert D.G."/>
        </authorList>
    </citation>
    <scope>NUCLEOTIDE SEQUENCE</scope>
</reference>
<dbReference type="Gene3D" id="1.10.10.10">
    <property type="entry name" value="Winged helix-like DNA-binding domain superfamily/Winged helix DNA-binding domain"/>
    <property type="match status" value="1"/>
</dbReference>
<dbReference type="Gene3D" id="3.40.50.300">
    <property type="entry name" value="P-loop containing nucleotide triphosphate hydrolases"/>
    <property type="match status" value="1"/>
</dbReference>
<dbReference type="InterPro" id="IPR008823">
    <property type="entry name" value="RuvB_wg_C"/>
</dbReference>
<dbReference type="Pfam" id="PF05491">
    <property type="entry name" value="WHD_RuvB"/>
    <property type="match status" value="1"/>
</dbReference>
<evidence type="ECO:0000256" key="1">
    <source>
        <dbReference type="ARBA" id="ARBA00022741"/>
    </source>
</evidence>
<dbReference type="HAMAP" id="MF_00016">
    <property type="entry name" value="DNA_HJ_migration_RuvB"/>
    <property type="match status" value="1"/>
</dbReference>
<dbReference type="NCBIfam" id="TIGR00635">
    <property type="entry name" value="ruvB"/>
    <property type="match status" value="1"/>
</dbReference>
<name>A0A160VDP0_9ZZZZ</name>
<keyword evidence="1" id="KW-0547">Nucleotide-binding</keyword>
<dbReference type="InterPro" id="IPR008824">
    <property type="entry name" value="RuvB-like_N"/>
</dbReference>
<dbReference type="InterPro" id="IPR036390">
    <property type="entry name" value="WH_DNA-bd_sf"/>
</dbReference>
<dbReference type="InterPro" id="IPR036388">
    <property type="entry name" value="WH-like_DNA-bd_sf"/>
</dbReference>
<dbReference type="SUPFAM" id="SSF52540">
    <property type="entry name" value="P-loop containing nucleoside triphosphate hydrolases"/>
    <property type="match status" value="1"/>
</dbReference>
<dbReference type="PANTHER" id="PTHR42848:SF1">
    <property type="entry name" value="HOLLIDAY JUNCTION BRANCH MIGRATION COMPLEX SUBUNIT RUVB"/>
    <property type="match status" value="1"/>
</dbReference>
<evidence type="ECO:0000259" key="6">
    <source>
        <dbReference type="Pfam" id="PF17864"/>
    </source>
</evidence>
<dbReference type="InterPro" id="IPR027417">
    <property type="entry name" value="P-loop_NTPase"/>
</dbReference>
<dbReference type="AlphaFoldDB" id="A0A160VDP0"/>
<evidence type="ECO:0000259" key="5">
    <source>
        <dbReference type="Pfam" id="PF05496"/>
    </source>
</evidence>
<dbReference type="EMBL" id="FAXC01000040">
    <property type="protein sequence ID" value="CUV08302.1"/>
    <property type="molecule type" value="Genomic_DNA"/>
</dbReference>
<keyword evidence="7" id="KW-0347">Helicase</keyword>
<dbReference type="Gene3D" id="1.10.8.60">
    <property type="match status" value="1"/>
</dbReference>
<dbReference type="NCBIfam" id="NF000868">
    <property type="entry name" value="PRK00080.1"/>
    <property type="match status" value="1"/>
</dbReference>
<dbReference type="Pfam" id="PF17864">
    <property type="entry name" value="AAA_lid_4"/>
    <property type="match status" value="1"/>
</dbReference>
<evidence type="ECO:0000256" key="3">
    <source>
        <dbReference type="ARBA" id="ARBA00023125"/>
    </source>
</evidence>
<keyword evidence="2" id="KW-0067">ATP-binding</keyword>
<feature type="domain" description="RuvB-like AAA+ ATPase" evidence="5">
    <location>
        <begin position="1"/>
        <end position="81"/>
    </location>
</feature>
<accession>A0A160VDP0</accession>
<dbReference type="InterPro" id="IPR004605">
    <property type="entry name" value="DNA_helicase_Holl-junc_RuvB"/>
</dbReference>
<feature type="domain" description="RuvB winged helix C-terminal" evidence="4">
    <location>
        <begin position="159"/>
        <end position="229"/>
    </location>
</feature>
<keyword evidence="7" id="KW-0378">Hydrolase</keyword>
<dbReference type="SUPFAM" id="SSF46785">
    <property type="entry name" value="Winged helix' DNA-binding domain"/>
    <property type="match status" value="1"/>
</dbReference>
<sequence>MLTNIQGKDVFFIDEIHRLNSVVEEYMYSAMEDFQLEIMIDSGPSARSVQLNIEPFTLIGATTRLGNLTSPLRDRFGVVLRVNFYDPEDLFQIINRSAEILKVDIDKEGATELAGRSRGTPRIANRILRRTRDYAQVKANGSITKRVAQESLKSLGVDHYGLDGMDRQILKTLIDKFDGGPVGVSSLAVAISEDTTTIEDVYEPYLIKEGFIQRTPRGRIAQEKAYKILGKAFNPTKQTGLF</sequence>
<dbReference type="GO" id="GO:0009378">
    <property type="term" value="F:four-way junction helicase activity"/>
    <property type="evidence" value="ECO:0007669"/>
    <property type="project" value="InterPro"/>
</dbReference>
<protein>
    <submittedName>
        <fullName evidence="7">Holliday junction DNA helicase RuvB</fullName>
    </submittedName>
</protein>
<evidence type="ECO:0000259" key="4">
    <source>
        <dbReference type="Pfam" id="PF05491"/>
    </source>
</evidence>
<dbReference type="PANTHER" id="PTHR42848">
    <property type="match status" value="1"/>
</dbReference>
<dbReference type="GO" id="GO:0005524">
    <property type="term" value="F:ATP binding"/>
    <property type="evidence" value="ECO:0007669"/>
    <property type="project" value="UniProtKB-KW"/>
</dbReference>
<evidence type="ECO:0000313" key="7">
    <source>
        <dbReference type="EMBL" id="CUV08302.1"/>
    </source>
</evidence>
<organism evidence="7">
    <name type="scientific">hydrothermal vent metagenome</name>
    <dbReference type="NCBI Taxonomy" id="652676"/>
    <lineage>
        <taxon>unclassified sequences</taxon>
        <taxon>metagenomes</taxon>
        <taxon>ecological metagenomes</taxon>
    </lineage>
</organism>
<feature type="domain" description="RuvB AAA lid" evidence="6">
    <location>
        <begin position="85"/>
        <end position="158"/>
    </location>
</feature>
<dbReference type="Pfam" id="PF05496">
    <property type="entry name" value="RuvB_N"/>
    <property type="match status" value="1"/>
</dbReference>
<dbReference type="GO" id="GO:0003677">
    <property type="term" value="F:DNA binding"/>
    <property type="evidence" value="ECO:0007669"/>
    <property type="project" value="UniProtKB-KW"/>
</dbReference>
<keyword evidence="3" id="KW-0238">DNA-binding</keyword>